<dbReference type="PANTHER" id="PTHR45374:SF1">
    <property type="entry name" value="GLUTATHIONE S-TRANSFERASE TCHQD"/>
    <property type="match status" value="1"/>
</dbReference>
<feature type="non-terminal residue" evidence="2">
    <location>
        <position position="236"/>
    </location>
</feature>
<protein>
    <recommendedName>
        <fullName evidence="1">GST N-terminal domain-containing protein</fullName>
    </recommendedName>
</protein>
<name>A0A383DB37_9ZZZZ</name>
<sequence length="236" mass="26756">EHNLADAEDVAVDIEYAMDNYEPWFARLQPTMTVPVMCYDDQVIGDSKDILYFLAERHAERGLYPQAARAEIDEFIEAFYARFMFIGIFTFGHLLQRSEGLKRFILHAKTDVTLAKLRTLTEDPELGDVARQKLAQMEHRDFSQLSDPGLLGKADAEVIGLVQMLEDRLQDGRSWVSGEAYTLADIVATALLARTHFIQQEALFTPAVNAYWQRLQARPSFAAANVCATWESTEMS</sequence>
<dbReference type="InterPro" id="IPR004046">
    <property type="entry name" value="GST_C"/>
</dbReference>
<feature type="domain" description="GST N-terminal" evidence="1">
    <location>
        <begin position="1"/>
        <end position="62"/>
    </location>
</feature>
<organism evidence="2">
    <name type="scientific">marine metagenome</name>
    <dbReference type="NCBI Taxonomy" id="408172"/>
    <lineage>
        <taxon>unclassified sequences</taxon>
        <taxon>metagenomes</taxon>
        <taxon>ecological metagenomes</taxon>
    </lineage>
</organism>
<dbReference type="GO" id="GO:0004364">
    <property type="term" value="F:glutathione transferase activity"/>
    <property type="evidence" value="ECO:0007669"/>
    <property type="project" value="InterPro"/>
</dbReference>
<dbReference type="AlphaFoldDB" id="A0A383DB37"/>
<reference evidence="2" key="1">
    <citation type="submission" date="2018-05" db="EMBL/GenBank/DDBJ databases">
        <authorList>
            <person name="Lanie J.A."/>
            <person name="Ng W.-L."/>
            <person name="Kazmierczak K.M."/>
            <person name="Andrzejewski T.M."/>
            <person name="Davidsen T.M."/>
            <person name="Wayne K.J."/>
            <person name="Tettelin H."/>
            <person name="Glass J.I."/>
            <person name="Rusch D."/>
            <person name="Podicherti R."/>
            <person name="Tsui H.-C.T."/>
            <person name="Winkler M.E."/>
        </authorList>
    </citation>
    <scope>NUCLEOTIDE SEQUENCE</scope>
</reference>
<dbReference type="Pfam" id="PF00043">
    <property type="entry name" value="GST_C"/>
    <property type="match status" value="1"/>
</dbReference>
<accession>A0A383DB37</accession>
<dbReference type="SUPFAM" id="SSF52833">
    <property type="entry name" value="Thioredoxin-like"/>
    <property type="match status" value="1"/>
</dbReference>
<dbReference type="Gene3D" id="3.40.30.10">
    <property type="entry name" value="Glutaredoxin"/>
    <property type="match status" value="1"/>
</dbReference>
<proteinExistence type="predicted"/>
<dbReference type="Pfam" id="PF13409">
    <property type="entry name" value="GST_N_2"/>
    <property type="match status" value="1"/>
</dbReference>
<dbReference type="Gene3D" id="1.20.1050.10">
    <property type="match status" value="1"/>
</dbReference>
<dbReference type="PROSITE" id="PS50404">
    <property type="entry name" value="GST_NTER"/>
    <property type="match status" value="1"/>
</dbReference>
<gene>
    <name evidence="2" type="ORF">METZ01_LOCUS494353</name>
</gene>
<dbReference type="SUPFAM" id="SSF47616">
    <property type="entry name" value="GST C-terminal domain-like"/>
    <property type="match status" value="1"/>
</dbReference>
<dbReference type="InterPro" id="IPR036282">
    <property type="entry name" value="Glutathione-S-Trfase_C_sf"/>
</dbReference>
<evidence type="ECO:0000259" key="1">
    <source>
        <dbReference type="PROSITE" id="PS50404"/>
    </source>
</evidence>
<feature type="non-terminal residue" evidence="2">
    <location>
        <position position="1"/>
    </location>
</feature>
<dbReference type="EMBL" id="UINC01215687">
    <property type="protein sequence ID" value="SVE41499.1"/>
    <property type="molecule type" value="Genomic_DNA"/>
</dbReference>
<dbReference type="InterPro" id="IPR036249">
    <property type="entry name" value="Thioredoxin-like_sf"/>
</dbReference>
<dbReference type="InterPro" id="IPR044617">
    <property type="entry name" value="TCHQD"/>
</dbReference>
<dbReference type="InterPro" id="IPR004045">
    <property type="entry name" value="Glutathione_S-Trfase_N"/>
</dbReference>
<evidence type="ECO:0000313" key="2">
    <source>
        <dbReference type="EMBL" id="SVE41499.1"/>
    </source>
</evidence>
<dbReference type="PANTHER" id="PTHR45374">
    <property type="entry name" value="GLUTATHIONE S-TRANSFERASE TCHQD"/>
    <property type="match status" value="1"/>
</dbReference>